<dbReference type="EMBL" id="CAUJNA010000391">
    <property type="protein sequence ID" value="CAJ1376409.1"/>
    <property type="molecule type" value="Genomic_DNA"/>
</dbReference>
<dbReference type="Pfam" id="PF00899">
    <property type="entry name" value="ThiF"/>
    <property type="match status" value="2"/>
</dbReference>
<organism evidence="9 10">
    <name type="scientific">Effrenium voratum</name>
    <dbReference type="NCBI Taxonomy" id="2562239"/>
    <lineage>
        <taxon>Eukaryota</taxon>
        <taxon>Sar</taxon>
        <taxon>Alveolata</taxon>
        <taxon>Dinophyceae</taxon>
        <taxon>Suessiales</taxon>
        <taxon>Symbiodiniaceae</taxon>
        <taxon>Effrenium</taxon>
    </lineage>
</organism>
<evidence type="ECO:0000259" key="7">
    <source>
        <dbReference type="Pfam" id="PF00291"/>
    </source>
</evidence>
<comment type="similarity">
    <text evidence="2">Belongs to the cysteine synthase/cystathionine beta-synthase family.</text>
</comment>
<dbReference type="InterPro" id="IPR000594">
    <property type="entry name" value="ThiF_NAD_FAD-bd"/>
</dbReference>
<keyword evidence="6" id="KW-0198">Cysteine biosynthesis</keyword>
<name>A0AA36ML15_9DINO</name>
<evidence type="ECO:0000256" key="3">
    <source>
        <dbReference type="ARBA" id="ARBA00022605"/>
    </source>
</evidence>
<dbReference type="Gene3D" id="3.40.50.1100">
    <property type="match status" value="2"/>
</dbReference>
<keyword evidence="3" id="KW-0028">Amino-acid biosynthesis</keyword>
<dbReference type="FunFam" id="3.40.50.1100:FF:000016">
    <property type="entry name" value="Cysteine synthase A"/>
    <property type="match status" value="1"/>
</dbReference>
<accession>A0AA36ML15</accession>
<dbReference type="InterPro" id="IPR045886">
    <property type="entry name" value="ThiF/MoeB/HesA"/>
</dbReference>
<protein>
    <submittedName>
        <fullName evidence="9">Uncharacterized protein</fullName>
    </submittedName>
</protein>
<dbReference type="Proteomes" id="UP001178507">
    <property type="component" value="Unassembled WGS sequence"/>
</dbReference>
<comment type="cofactor">
    <cofactor evidence="1">
        <name>pyridoxal 5'-phosphate</name>
        <dbReference type="ChEBI" id="CHEBI:597326"/>
    </cofactor>
</comment>
<evidence type="ECO:0000256" key="2">
    <source>
        <dbReference type="ARBA" id="ARBA00007103"/>
    </source>
</evidence>
<dbReference type="PANTHER" id="PTHR43267">
    <property type="entry name" value="TRNA THREONYLCARBAMOYLADENOSINE DEHYDRATASE"/>
    <property type="match status" value="1"/>
</dbReference>
<keyword evidence="10" id="KW-1185">Reference proteome</keyword>
<dbReference type="GO" id="GO:0016740">
    <property type="term" value="F:transferase activity"/>
    <property type="evidence" value="ECO:0007669"/>
    <property type="project" value="UniProtKB-KW"/>
</dbReference>
<dbReference type="GO" id="GO:0061504">
    <property type="term" value="P:cyclic threonylcarbamoyladenosine biosynthetic process"/>
    <property type="evidence" value="ECO:0007669"/>
    <property type="project" value="TreeGrafter"/>
</dbReference>
<dbReference type="CDD" id="cd01561">
    <property type="entry name" value="CBS_like"/>
    <property type="match status" value="1"/>
</dbReference>
<dbReference type="GO" id="GO:0008641">
    <property type="term" value="F:ubiquitin-like modifier activating enzyme activity"/>
    <property type="evidence" value="ECO:0007669"/>
    <property type="project" value="InterPro"/>
</dbReference>
<evidence type="ECO:0000256" key="6">
    <source>
        <dbReference type="ARBA" id="ARBA00023192"/>
    </source>
</evidence>
<keyword evidence="4" id="KW-0808">Transferase</keyword>
<comment type="caution">
    <text evidence="9">The sequence shown here is derived from an EMBL/GenBank/DDBJ whole genome shotgun (WGS) entry which is preliminary data.</text>
</comment>
<proteinExistence type="inferred from homology"/>
<dbReference type="GO" id="GO:0019344">
    <property type="term" value="P:cysteine biosynthetic process"/>
    <property type="evidence" value="ECO:0007669"/>
    <property type="project" value="UniProtKB-KW"/>
</dbReference>
<dbReference type="InterPro" id="IPR036052">
    <property type="entry name" value="TrpB-like_PALP_sf"/>
</dbReference>
<sequence>MMDGPPVVVVGLGGVGSHCAHALVRSGVRRLRLVDFDRVSLSSLNRHAAALRRDVGLPKVSVCAAYFASISAGSESDFDPRDSMFTAEAAEELLLGEERPRLVVDCIDDVKTKLELLAFCAAEKLPVVSALGSGAKDDPTKICVAQGLRDIDNDPLATKLRKGAAAQGLDLDGIFFVYSSQKVQRALLPLSDEQRANPEEFGSVANFRLRVIPVLGTQPAAAGMAIAAQVLNLLNGLEDFEAQPTPAPRRNLIDKLLDSFKREELKRGGRACLTDVTPAEASFMVHEVWLGRSALDPSLDAFAATGIRFTLTRWDQNSPPRAGNLILATAQEAEKHRTPEDAPPEVRARVEAALRRAERALARPLLLATADRAETAASAAAAGRCQSAARTEGRLWPQRCETVWDAEEAALVQEQLSRSAAFLGKGQEKLQGAFVVIVGLGAVGSSAAILLARAGVGHLRLVDGSPVRRMDGHALAKATDVGRHKVEVCKEVMLAVLPHLDIEAVPSHLTEGREDECLAPRDGDCETMILDCVGGFRSKELIMRYALARHVRVVSVCTTAAPCPADPSRVAVAPLGEVWAWPACAELRGRLAQEDPEAFKDIEVVHSQEPALWAKPSCTSALSHRLQLGATAAAAVMLRLTGTQVAHQADPCGMNFWKKLRNSLERSESGDTLPDLHAVGCVADYLWRARSALSGQMGAKHSDMAMVRWDRSKPVDLANLVLLTAEEAQLHLADTKRTGSLPPEVLDGRDVEDCPWRRTHGILQKLRAHLEASDRGRVEAEPFLESRATQAAVAMEGKGEMDKAPQQARSGFLGLVGETPLVELRCLSQSTGRKILGKAEFLSPGGCQKDRVARQILEEAVAGGALNPGATVVEGTSGSTGISLSLAAAALGFKVHVVMPDDQAKEKAEQLRRFGATVQMVRPVSISSPEHYVNVARRHAQALNAEKGPGAALFADQFENPANFRAHYEGTGPELWRQCEAHGENPRLDAFVMSAGTGGTLAGVGRYLKERSPNTKVVLADVPGSALYFKVAKGVLYAPEQEERSIRRHRQDTIAEGIGNDRLTANLALGLEEHSGFCAVDGAVQVSDQEALQMSQHLLAHEGLFLGSSAAVNCVAAVKVARELPRGSIVATVLCDSGNRHLTKFHNPAAWAEYGLSPPRPHEALDLSFVQKS</sequence>
<feature type="domain" description="THIF-type NAD/FAD binding fold" evidence="8">
    <location>
        <begin position="7"/>
        <end position="261"/>
    </location>
</feature>
<keyword evidence="5" id="KW-0663">Pyridoxal phosphate</keyword>
<evidence type="ECO:0000313" key="10">
    <source>
        <dbReference type="Proteomes" id="UP001178507"/>
    </source>
</evidence>
<evidence type="ECO:0000256" key="4">
    <source>
        <dbReference type="ARBA" id="ARBA00022679"/>
    </source>
</evidence>
<dbReference type="GO" id="GO:0061503">
    <property type="term" value="F:tRNA threonylcarbamoyladenosine dehydratase"/>
    <property type="evidence" value="ECO:0007669"/>
    <property type="project" value="TreeGrafter"/>
</dbReference>
<dbReference type="InterPro" id="IPR001926">
    <property type="entry name" value="TrpB-like_PALP"/>
</dbReference>
<evidence type="ECO:0000256" key="1">
    <source>
        <dbReference type="ARBA" id="ARBA00001933"/>
    </source>
</evidence>
<dbReference type="InterPro" id="IPR035985">
    <property type="entry name" value="Ubiquitin-activating_enz"/>
</dbReference>
<evidence type="ECO:0000259" key="8">
    <source>
        <dbReference type="Pfam" id="PF00899"/>
    </source>
</evidence>
<feature type="domain" description="Tryptophan synthase beta chain-like PALP" evidence="7">
    <location>
        <begin position="815"/>
        <end position="1136"/>
    </location>
</feature>
<evidence type="ECO:0000256" key="5">
    <source>
        <dbReference type="ARBA" id="ARBA00022898"/>
    </source>
</evidence>
<dbReference type="Pfam" id="PF00291">
    <property type="entry name" value="PALP"/>
    <property type="match status" value="1"/>
</dbReference>
<reference evidence="9" key="1">
    <citation type="submission" date="2023-08" db="EMBL/GenBank/DDBJ databases">
        <authorList>
            <person name="Chen Y."/>
            <person name="Shah S."/>
            <person name="Dougan E. K."/>
            <person name="Thang M."/>
            <person name="Chan C."/>
        </authorList>
    </citation>
    <scope>NUCLEOTIDE SEQUENCE</scope>
</reference>
<dbReference type="PANTHER" id="PTHR43267:SF2">
    <property type="entry name" value="TRNA THREONYLCARBAMOYLADENOSINE DEHYDRATASE 1-RELATED"/>
    <property type="match status" value="1"/>
</dbReference>
<dbReference type="Gene3D" id="3.40.50.720">
    <property type="entry name" value="NAD(P)-binding Rossmann-like Domain"/>
    <property type="match status" value="2"/>
</dbReference>
<gene>
    <name evidence="9" type="ORF">EVOR1521_LOCUS5484</name>
</gene>
<evidence type="ECO:0000313" key="9">
    <source>
        <dbReference type="EMBL" id="CAJ1376409.1"/>
    </source>
</evidence>
<dbReference type="SUPFAM" id="SSF69572">
    <property type="entry name" value="Activating enzymes of the ubiquitin-like proteins"/>
    <property type="match status" value="2"/>
</dbReference>
<dbReference type="AlphaFoldDB" id="A0AA36ML15"/>
<dbReference type="SUPFAM" id="SSF53686">
    <property type="entry name" value="Tryptophan synthase beta subunit-like PLP-dependent enzymes"/>
    <property type="match status" value="1"/>
</dbReference>
<feature type="domain" description="THIF-type NAD/FAD binding fold" evidence="8">
    <location>
        <begin position="421"/>
        <end position="558"/>
    </location>
</feature>